<organism evidence="4 5">
    <name type="scientific">Pseudobutyrivibrio xylanivorans</name>
    <dbReference type="NCBI Taxonomy" id="185007"/>
    <lineage>
        <taxon>Bacteria</taxon>
        <taxon>Bacillati</taxon>
        <taxon>Bacillota</taxon>
        <taxon>Clostridia</taxon>
        <taxon>Lachnospirales</taxon>
        <taxon>Lachnospiraceae</taxon>
        <taxon>Pseudobutyrivibrio</taxon>
    </lineage>
</organism>
<name>A0A6M0LLB2_PSEXY</name>
<accession>A0A6M0LLB2</accession>
<sequence length="556" mass="59413">MKSNNKLCRLFSIMLASVLLFLSLDLSASAETVVTYTVTSFLDFKVGQTEFDVGTSDGEIASRLPSALGAKAEKYTVEEGSASSSGGVATGPATSMEYDVDVSVPVTWVCSNFDSEEPGVYTFKAQTTDSTKYIVGNSIYPTINVQLTEPIPVEVPEEKENPAVEEPEVNTPEQPAPEGKPEETPVEEPEETTPEQQEKPTPAPAAEQPSGSSNNGSNNTSSGSSNNGSNNTSNGSSNNSSNSTNPATETPATETPATSATPAQTTTPAAESSTQQTASTNTGHSSSSSSSHSAFATPKVEEQTTEASIVVEQTPAPEKEESTDDIPVAVTSKTETKSEISVGKGKAVINIQNDNSSEVTATITDDETLLKNILTEEQLKRVAEGATVNLKISANIVKASDLSAEDSDSIQKGVEEYKKDKPGLNIAGYLDISIYLQMDDEDWSYVSNTNKPVELVVTVPESMRGLSDNYYLLRLHDGQTTLFSDNDDDPNTITVSTGKFSIYVVMYDSEAAAEIEKTEKKELNLLIIFVIALIVVLVIQIVYIFAIRKKLHSVGQ</sequence>
<protein>
    <submittedName>
        <fullName evidence="4">Uncharacterized protein</fullName>
    </submittedName>
</protein>
<feature type="compositionally biased region" description="Acidic residues" evidence="1">
    <location>
        <begin position="184"/>
        <end position="193"/>
    </location>
</feature>
<dbReference type="Proteomes" id="UP000473091">
    <property type="component" value="Unassembled WGS sequence"/>
</dbReference>
<evidence type="ECO:0000256" key="3">
    <source>
        <dbReference type="SAM" id="SignalP"/>
    </source>
</evidence>
<keyword evidence="2" id="KW-0812">Transmembrane</keyword>
<keyword evidence="3" id="KW-0732">Signal</keyword>
<feature type="transmembrane region" description="Helical" evidence="2">
    <location>
        <begin position="525"/>
        <end position="546"/>
    </location>
</feature>
<evidence type="ECO:0000313" key="5">
    <source>
        <dbReference type="Proteomes" id="UP000473091"/>
    </source>
</evidence>
<evidence type="ECO:0000313" key="4">
    <source>
        <dbReference type="EMBL" id="NEX02749.1"/>
    </source>
</evidence>
<feature type="region of interest" description="Disordered" evidence="1">
    <location>
        <begin position="159"/>
        <end position="337"/>
    </location>
</feature>
<keyword evidence="2" id="KW-0472">Membrane</keyword>
<keyword evidence="2" id="KW-1133">Transmembrane helix</keyword>
<gene>
    <name evidence="4" type="ORF">F0Q01_12740</name>
</gene>
<feature type="chain" id="PRO_5026824338" evidence="3">
    <location>
        <begin position="31"/>
        <end position="556"/>
    </location>
</feature>
<proteinExistence type="predicted"/>
<comment type="caution">
    <text evidence="4">The sequence shown here is derived from an EMBL/GenBank/DDBJ whole genome shotgun (WGS) entry which is preliminary data.</text>
</comment>
<dbReference type="RefSeq" id="WP_090489174.1">
    <property type="nucleotide sequence ID" value="NZ_VTVE01000005.1"/>
</dbReference>
<feature type="compositionally biased region" description="Low complexity" evidence="1">
    <location>
        <begin position="204"/>
        <end position="293"/>
    </location>
</feature>
<evidence type="ECO:0000256" key="2">
    <source>
        <dbReference type="SAM" id="Phobius"/>
    </source>
</evidence>
<reference evidence="4 5" key="1">
    <citation type="submission" date="2019-09" db="EMBL/GenBank/DDBJ databases">
        <authorList>
            <person name="Pidcock S.E."/>
            <person name="Huws S.A."/>
        </authorList>
    </citation>
    <scope>NUCLEOTIDE SEQUENCE [LARGE SCALE GENOMIC DNA]</scope>
    <source>
        <strain evidence="4 5">MZ8</strain>
    </source>
</reference>
<dbReference type="EMBL" id="VTVE01000005">
    <property type="protein sequence ID" value="NEX02749.1"/>
    <property type="molecule type" value="Genomic_DNA"/>
</dbReference>
<dbReference type="AlphaFoldDB" id="A0A6M0LLB2"/>
<evidence type="ECO:0000256" key="1">
    <source>
        <dbReference type="SAM" id="MobiDB-lite"/>
    </source>
</evidence>
<feature type="signal peptide" evidence="3">
    <location>
        <begin position="1"/>
        <end position="30"/>
    </location>
</feature>
<reference evidence="4 5" key="2">
    <citation type="submission" date="2020-03" db="EMBL/GenBank/DDBJ databases">
        <title>Investigating the evolutionary divergence of the Butyrivibrio group.</title>
        <authorList>
            <person name="Skvortsov T."/>
            <person name="Santos F.G."/>
            <person name="Ting K.S."/>
            <person name="Creevey C.J."/>
        </authorList>
    </citation>
    <scope>NUCLEOTIDE SEQUENCE [LARGE SCALE GENOMIC DNA]</scope>
    <source>
        <strain evidence="4 5">MZ8</strain>
    </source>
</reference>